<proteinExistence type="predicted"/>
<dbReference type="EMBL" id="CM042037">
    <property type="protein sequence ID" value="KAI3741071.1"/>
    <property type="molecule type" value="Genomic_DNA"/>
</dbReference>
<dbReference type="Proteomes" id="UP001056120">
    <property type="component" value="Linkage Group LG20"/>
</dbReference>
<organism evidence="1 2">
    <name type="scientific">Smallanthus sonchifolius</name>
    <dbReference type="NCBI Taxonomy" id="185202"/>
    <lineage>
        <taxon>Eukaryota</taxon>
        <taxon>Viridiplantae</taxon>
        <taxon>Streptophyta</taxon>
        <taxon>Embryophyta</taxon>
        <taxon>Tracheophyta</taxon>
        <taxon>Spermatophyta</taxon>
        <taxon>Magnoliopsida</taxon>
        <taxon>eudicotyledons</taxon>
        <taxon>Gunneridae</taxon>
        <taxon>Pentapetalae</taxon>
        <taxon>asterids</taxon>
        <taxon>campanulids</taxon>
        <taxon>Asterales</taxon>
        <taxon>Asteraceae</taxon>
        <taxon>Asteroideae</taxon>
        <taxon>Heliantheae alliance</taxon>
        <taxon>Millerieae</taxon>
        <taxon>Smallanthus</taxon>
    </lineage>
</organism>
<protein>
    <submittedName>
        <fullName evidence="1">Uncharacterized protein</fullName>
    </submittedName>
</protein>
<evidence type="ECO:0000313" key="2">
    <source>
        <dbReference type="Proteomes" id="UP001056120"/>
    </source>
</evidence>
<accession>A0ACB9D3V5</accession>
<comment type="caution">
    <text evidence="1">The sequence shown here is derived from an EMBL/GenBank/DDBJ whole genome shotgun (WGS) entry which is preliminary data.</text>
</comment>
<gene>
    <name evidence="1" type="ORF">L1987_58738</name>
</gene>
<name>A0ACB9D3V5_9ASTR</name>
<reference evidence="1 2" key="2">
    <citation type="journal article" date="2022" name="Mol. Ecol. Resour.">
        <title>The genomes of chicory, endive, great burdock and yacon provide insights into Asteraceae paleo-polyploidization history and plant inulin production.</title>
        <authorList>
            <person name="Fan W."/>
            <person name="Wang S."/>
            <person name="Wang H."/>
            <person name="Wang A."/>
            <person name="Jiang F."/>
            <person name="Liu H."/>
            <person name="Zhao H."/>
            <person name="Xu D."/>
            <person name="Zhang Y."/>
        </authorList>
    </citation>
    <scope>NUCLEOTIDE SEQUENCE [LARGE SCALE GENOMIC DNA]</scope>
    <source>
        <strain evidence="2">cv. Yunnan</strain>
        <tissue evidence="1">Leaves</tissue>
    </source>
</reference>
<sequence length="163" mass="18244">MSWSFDNLLVLSFMVILTLIGLDPDDGCSTTSYCIFLEPNLISCSFKKHHTFCIQSSIKVEYPALAHTATGIRWITSVMHEIQFPISCPPTIYGYMSPEYAVHGHFSVKSDVFAFGVVVLEVITGKKSSSFFDQDDHEDLPHFVSLEKLERRNKNGACRSGNG</sequence>
<reference evidence="2" key="1">
    <citation type="journal article" date="2022" name="Mol. Ecol. Resour.">
        <title>The genomes of chicory, endive, great burdock and yacon provide insights into Asteraceae palaeo-polyploidization history and plant inulin production.</title>
        <authorList>
            <person name="Fan W."/>
            <person name="Wang S."/>
            <person name="Wang H."/>
            <person name="Wang A."/>
            <person name="Jiang F."/>
            <person name="Liu H."/>
            <person name="Zhao H."/>
            <person name="Xu D."/>
            <person name="Zhang Y."/>
        </authorList>
    </citation>
    <scope>NUCLEOTIDE SEQUENCE [LARGE SCALE GENOMIC DNA]</scope>
    <source>
        <strain evidence="2">cv. Yunnan</strain>
    </source>
</reference>
<evidence type="ECO:0000313" key="1">
    <source>
        <dbReference type="EMBL" id="KAI3741071.1"/>
    </source>
</evidence>
<keyword evidence="2" id="KW-1185">Reference proteome</keyword>